<dbReference type="EMBL" id="JABXIY010000003">
    <property type="protein sequence ID" value="NVK95416.1"/>
    <property type="molecule type" value="Genomic_DNA"/>
</dbReference>
<name>A0A850LBF9_9RHOB</name>
<keyword evidence="1" id="KW-0472">Membrane</keyword>
<gene>
    <name evidence="2" type="ORF">HW564_00680</name>
</gene>
<reference evidence="2 3" key="1">
    <citation type="journal article" date="2020" name="Proc. Natl. Acad. Sci. U.S.A.">
        <title>Ecological drivers of bacterial community assembly in synthetic phycospheres.</title>
        <authorList>
            <person name="Fu H."/>
            <person name="Uchimiya M."/>
            <person name="Gore J."/>
            <person name="Moran M.A."/>
        </authorList>
    </citation>
    <scope>NUCLEOTIDE SEQUENCE [LARGE SCALE GENOMIC DNA]</scope>
    <source>
        <strain evidence="2">HF-Din03</strain>
    </source>
</reference>
<dbReference type="AlphaFoldDB" id="A0A850LBF9"/>
<feature type="transmembrane region" description="Helical" evidence="1">
    <location>
        <begin position="66"/>
        <end position="86"/>
    </location>
</feature>
<keyword evidence="1" id="KW-0812">Transmembrane</keyword>
<proteinExistence type="predicted"/>
<evidence type="ECO:0000313" key="3">
    <source>
        <dbReference type="Proteomes" id="UP000565723"/>
    </source>
</evidence>
<keyword evidence="1" id="KW-1133">Transmembrane helix</keyword>
<dbReference type="RefSeq" id="WP_011046305.1">
    <property type="nucleotide sequence ID" value="NZ_CP076685.1"/>
</dbReference>
<evidence type="ECO:0000313" key="2">
    <source>
        <dbReference type="EMBL" id="NVK95416.1"/>
    </source>
</evidence>
<accession>A0A850LBF9</accession>
<evidence type="ECO:0000256" key="1">
    <source>
        <dbReference type="SAM" id="Phobius"/>
    </source>
</evidence>
<organism evidence="2 3">
    <name type="scientific">Ruegeria pomeroyi</name>
    <dbReference type="NCBI Taxonomy" id="89184"/>
    <lineage>
        <taxon>Bacteria</taxon>
        <taxon>Pseudomonadati</taxon>
        <taxon>Pseudomonadota</taxon>
        <taxon>Alphaproteobacteria</taxon>
        <taxon>Rhodobacterales</taxon>
        <taxon>Roseobacteraceae</taxon>
        <taxon>Ruegeria</taxon>
    </lineage>
</organism>
<sequence>MRIAVFAISLAYVLLYGWAWVGTVNASMDAAGRGMALGFLTVGIGATAIFVIPALVLAIANRAPKWALGLSLAPAALLFLVVMTGVI</sequence>
<dbReference type="Proteomes" id="UP000565723">
    <property type="component" value="Unassembled WGS sequence"/>
</dbReference>
<comment type="caution">
    <text evidence="2">The sequence shown here is derived from an EMBL/GenBank/DDBJ whole genome shotgun (WGS) entry which is preliminary data.</text>
</comment>
<feature type="transmembrane region" description="Helical" evidence="1">
    <location>
        <begin position="35"/>
        <end position="59"/>
    </location>
</feature>
<protein>
    <submittedName>
        <fullName evidence="2">Uncharacterized protein</fullName>
    </submittedName>
</protein>